<accession>A0A089LSF6</accession>
<keyword evidence="3" id="KW-1185">Reference proteome</keyword>
<dbReference type="Proteomes" id="UP000029507">
    <property type="component" value="Chromosome"/>
</dbReference>
<organism evidence="2 3">
    <name type="scientific">Paenibacillus stellifer</name>
    <dbReference type="NCBI Taxonomy" id="169760"/>
    <lineage>
        <taxon>Bacteria</taxon>
        <taxon>Bacillati</taxon>
        <taxon>Bacillota</taxon>
        <taxon>Bacilli</taxon>
        <taxon>Bacillales</taxon>
        <taxon>Paenibacillaceae</taxon>
        <taxon>Paenibacillus</taxon>
    </lineage>
</organism>
<dbReference type="KEGG" id="pste:PSTEL_12780"/>
<name>A0A089LSF6_9BACL</name>
<gene>
    <name evidence="2" type="ORF">PSTEL_12780</name>
</gene>
<sequence>MKGKISKTVLLLVMALVLLTQPVAAAGKTVKVKVTFVSATLVENNHVGNEWWWGGYVNGKELEEGSSVTLDVSSAGTIKLQAEAQELDKIPEEGSKSATVKVSSITSAVTKSLNVTVVENRGRYSGNTATWKFEFKVEKVK</sequence>
<evidence type="ECO:0000313" key="2">
    <source>
        <dbReference type="EMBL" id="AIQ63832.1"/>
    </source>
</evidence>
<reference evidence="2 3" key="1">
    <citation type="submission" date="2014-08" db="EMBL/GenBank/DDBJ databases">
        <title>Comparative genomics of the Paenibacillus odorifer group.</title>
        <authorList>
            <person name="den Bakker H.C."/>
            <person name="Tsai Y.-C."/>
            <person name="Martin N."/>
            <person name="Korlach J."/>
            <person name="Wiedmann M."/>
        </authorList>
    </citation>
    <scope>NUCLEOTIDE SEQUENCE [LARGE SCALE GENOMIC DNA]</scope>
    <source>
        <strain evidence="2 3">DSM 14472</strain>
    </source>
</reference>
<feature type="signal peptide" evidence="1">
    <location>
        <begin position="1"/>
        <end position="25"/>
    </location>
</feature>
<keyword evidence="1" id="KW-0732">Signal</keyword>
<dbReference type="OrthoDB" id="2678699at2"/>
<dbReference type="EMBL" id="CP009286">
    <property type="protein sequence ID" value="AIQ63832.1"/>
    <property type="molecule type" value="Genomic_DNA"/>
</dbReference>
<protein>
    <submittedName>
        <fullName evidence="2">Uncharacterized protein</fullName>
    </submittedName>
</protein>
<dbReference type="HOGENOM" id="CLU_1813889_0_0_9"/>
<evidence type="ECO:0000313" key="3">
    <source>
        <dbReference type="Proteomes" id="UP000029507"/>
    </source>
</evidence>
<dbReference type="STRING" id="169760.PSTEL_12780"/>
<proteinExistence type="predicted"/>
<evidence type="ECO:0000256" key="1">
    <source>
        <dbReference type="SAM" id="SignalP"/>
    </source>
</evidence>
<feature type="chain" id="PRO_5001846698" evidence="1">
    <location>
        <begin position="26"/>
        <end position="141"/>
    </location>
</feature>
<dbReference type="AlphaFoldDB" id="A0A089LSF6"/>